<dbReference type="Pfam" id="PF00995">
    <property type="entry name" value="Sec1"/>
    <property type="match status" value="1"/>
</dbReference>
<dbReference type="GO" id="GO:0016192">
    <property type="term" value="P:vesicle-mediated transport"/>
    <property type="evidence" value="ECO:0007669"/>
    <property type="project" value="InterPro"/>
</dbReference>
<accession>A0A3B3W0J8</accession>
<dbReference type="InterPro" id="IPR036045">
    <property type="entry name" value="Sec1-like_sf"/>
</dbReference>
<evidence type="ECO:0000256" key="1">
    <source>
        <dbReference type="ARBA" id="ARBA00009884"/>
    </source>
</evidence>
<dbReference type="STRING" id="48699.ENSPLAP00000030846"/>
<evidence type="ECO:0000313" key="3">
    <source>
        <dbReference type="Ensembl" id="ENSPLAP00000030846.1"/>
    </source>
</evidence>
<dbReference type="SUPFAM" id="SSF56815">
    <property type="entry name" value="Sec1/munc18-like (SM) proteins"/>
    <property type="match status" value="1"/>
</dbReference>
<dbReference type="Ensembl" id="ENSPLAT00000031621.1">
    <property type="protein sequence ID" value="ENSPLAP00000030846.1"/>
    <property type="gene ID" value="ENSPLAG00000022289.1"/>
</dbReference>
<dbReference type="Gene3D" id="3.40.50.1910">
    <property type="match status" value="1"/>
</dbReference>
<keyword evidence="2" id="KW-0653">Protein transport</keyword>
<reference evidence="3" key="1">
    <citation type="submission" date="2025-08" db="UniProtKB">
        <authorList>
            <consortium name="Ensembl"/>
        </authorList>
    </citation>
    <scope>IDENTIFICATION</scope>
</reference>
<dbReference type="Proteomes" id="UP000261500">
    <property type="component" value="Unplaced"/>
</dbReference>
<sequence>MLMHILSKCYQNMTTTYILEMVTCCQMSRFFSLPLSYSSARFGNWHKNKSPTEYRCGPRLIVFVVGGVSHSEMRSAYEVTRSTDGKWEVLIGSSHILTPTTFLNDLKGLE</sequence>
<evidence type="ECO:0008006" key="5">
    <source>
        <dbReference type="Google" id="ProtNLM"/>
    </source>
</evidence>
<comment type="similarity">
    <text evidence="1">Belongs to the STXBP/unc-18/SEC1 family.</text>
</comment>
<organism evidence="3 4">
    <name type="scientific">Poecilia latipinna</name>
    <name type="common">sailfin molly</name>
    <dbReference type="NCBI Taxonomy" id="48699"/>
    <lineage>
        <taxon>Eukaryota</taxon>
        <taxon>Metazoa</taxon>
        <taxon>Chordata</taxon>
        <taxon>Craniata</taxon>
        <taxon>Vertebrata</taxon>
        <taxon>Euteleostomi</taxon>
        <taxon>Actinopterygii</taxon>
        <taxon>Neopterygii</taxon>
        <taxon>Teleostei</taxon>
        <taxon>Neoteleostei</taxon>
        <taxon>Acanthomorphata</taxon>
        <taxon>Ovalentaria</taxon>
        <taxon>Atherinomorphae</taxon>
        <taxon>Cyprinodontiformes</taxon>
        <taxon>Poeciliidae</taxon>
        <taxon>Poeciliinae</taxon>
        <taxon>Poecilia</taxon>
    </lineage>
</organism>
<evidence type="ECO:0000256" key="2">
    <source>
        <dbReference type="ARBA" id="ARBA00022927"/>
    </source>
</evidence>
<dbReference type="AlphaFoldDB" id="A0A3B3W0J8"/>
<reference evidence="3" key="2">
    <citation type="submission" date="2025-09" db="UniProtKB">
        <authorList>
            <consortium name="Ensembl"/>
        </authorList>
    </citation>
    <scope>IDENTIFICATION</scope>
</reference>
<proteinExistence type="inferred from homology"/>
<evidence type="ECO:0000313" key="4">
    <source>
        <dbReference type="Proteomes" id="UP000261500"/>
    </source>
</evidence>
<dbReference type="InterPro" id="IPR027482">
    <property type="entry name" value="Sec1-like_dom2"/>
</dbReference>
<dbReference type="PANTHER" id="PTHR11679">
    <property type="entry name" value="VESICLE PROTEIN SORTING-ASSOCIATED"/>
    <property type="match status" value="1"/>
</dbReference>
<protein>
    <recommendedName>
        <fullName evidence="5">Syntaxin binding protein 2</fullName>
    </recommendedName>
</protein>
<dbReference type="InterPro" id="IPR001619">
    <property type="entry name" value="Sec1-like"/>
</dbReference>
<dbReference type="GeneTree" id="ENSGT00940000160045"/>
<dbReference type="GO" id="GO:0015031">
    <property type="term" value="P:protein transport"/>
    <property type="evidence" value="ECO:0007669"/>
    <property type="project" value="UniProtKB-KW"/>
</dbReference>
<keyword evidence="2" id="KW-0813">Transport</keyword>
<keyword evidence="4" id="KW-1185">Reference proteome</keyword>
<name>A0A3B3W0J8_9TELE</name>